<dbReference type="Pfam" id="PF00005">
    <property type="entry name" value="ABC_tran"/>
    <property type="match status" value="1"/>
</dbReference>
<dbReference type="FunFam" id="3.40.50.300:FF:000221">
    <property type="entry name" value="Multidrug ABC transporter ATP-binding protein"/>
    <property type="match status" value="1"/>
</dbReference>
<comment type="similarity">
    <text evidence="10">Belongs to the ABC transporter superfamily. Siderophore-Fe(3+) uptake transporter (SIUT) (TC 3.A.1.21) family.</text>
</comment>
<feature type="transmembrane region" description="Helical" evidence="12">
    <location>
        <begin position="49"/>
        <end position="74"/>
    </location>
</feature>
<dbReference type="PROSITE" id="PS00211">
    <property type="entry name" value="ABC_TRANSPORTER_1"/>
    <property type="match status" value="1"/>
</dbReference>
<keyword evidence="9 12" id="KW-0472">Membrane</keyword>
<keyword evidence="8 12" id="KW-1133">Transmembrane helix</keyword>
<feature type="compositionally biased region" description="Acidic residues" evidence="11">
    <location>
        <begin position="634"/>
        <end position="645"/>
    </location>
</feature>
<keyword evidence="3" id="KW-1003">Cell membrane</keyword>
<feature type="region of interest" description="Disordered" evidence="11">
    <location>
        <begin position="634"/>
        <end position="661"/>
    </location>
</feature>
<dbReference type="PROSITE" id="PS50929">
    <property type="entry name" value="ABC_TM1F"/>
    <property type="match status" value="1"/>
</dbReference>
<feature type="domain" description="ABC transmembrane type-1" evidence="14">
    <location>
        <begin position="54"/>
        <end position="335"/>
    </location>
</feature>
<evidence type="ECO:0000256" key="1">
    <source>
        <dbReference type="ARBA" id="ARBA00004429"/>
    </source>
</evidence>
<evidence type="ECO:0000256" key="10">
    <source>
        <dbReference type="ARBA" id="ARBA00023455"/>
    </source>
</evidence>
<dbReference type="GO" id="GO:0015421">
    <property type="term" value="F:ABC-type oligopeptide transporter activity"/>
    <property type="evidence" value="ECO:0007669"/>
    <property type="project" value="TreeGrafter"/>
</dbReference>
<feature type="transmembrane region" description="Helical" evidence="12">
    <location>
        <begin position="176"/>
        <end position="203"/>
    </location>
</feature>
<feature type="transmembrane region" description="Helical" evidence="12">
    <location>
        <begin position="270"/>
        <end position="292"/>
    </location>
</feature>
<evidence type="ECO:0000259" key="13">
    <source>
        <dbReference type="PROSITE" id="PS50893"/>
    </source>
</evidence>
<evidence type="ECO:0000256" key="2">
    <source>
        <dbReference type="ARBA" id="ARBA00022448"/>
    </source>
</evidence>
<dbReference type="Gene3D" id="1.20.1560.10">
    <property type="entry name" value="ABC transporter type 1, transmembrane domain"/>
    <property type="match status" value="1"/>
</dbReference>
<evidence type="ECO:0000256" key="9">
    <source>
        <dbReference type="ARBA" id="ARBA00023136"/>
    </source>
</evidence>
<evidence type="ECO:0000256" key="12">
    <source>
        <dbReference type="SAM" id="Phobius"/>
    </source>
</evidence>
<dbReference type="PANTHER" id="PTHR43394">
    <property type="entry name" value="ATP-DEPENDENT PERMEASE MDL1, MITOCHONDRIAL"/>
    <property type="match status" value="1"/>
</dbReference>
<reference evidence="15 16" key="1">
    <citation type="submission" date="2016-09" db="EMBL/GenBank/DDBJ databases">
        <authorList>
            <person name="Capua I."/>
            <person name="De Benedictis P."/>
            <person name="Joannis T."/>
            <person name="Lombin L.H."/>
            <person name="Cattoli G."/>
        </authorList>
    </citation>
    <scope>NUCLEOTIDE SEQUENCE [LARGE SCALE GENOMIC DNA]</scope>
    <source>
        <strain evidence="15 16">ISLP-3</strain>
    </source>
</reference>
<dbReference type="PANTHER" id="PTHR43394:SF1">
    <property type="entry name" value="ATP-BINDING CASSETTE SUB-FAMILY B MEMBER 10, MITOCHONDRIAL"/>
    <property type="match status" value="1"/>
</dbReference>
<dbReference type="PROSITE" id="PS50893">
    <property type="entry name" value="ABC_TRANSPORTER_2"/>
    <property type="match status" value="1"/>
</dbReference>
<evidence type="ECO:0000313" key="15">
    <source>
        <dbReference type="EMBL" id="SDD25564.1"/>
    </source>
</evidence>
<keyword evidence="2" id="KW-0813">Transport</keyword>
<keyword evidence="5 12" id="KW-0812">Transmembrane</keyword>
<evidence type="ECO:0000256" key="11">
    <source>
        <dbReference type="SAM" id="MobiDB-lite"/>
    </source>
</evidence>
<dbReference type="InterPro" id="IPR011527">
    <property type="entry name" value="ABC1_TM_dom"/>
</dbReference>
<gene>
    <name evidence="15" type="ORF">SAMN05216410_3055</name>
</gene>
<evidence type="ECO:0000259" key="14">
    <source>
        <dbReference type="PROSITE" id="PS50929"/>
    </source>
</evidence>
<dbReference type="GO" id="GO:0016887">
    <property type="term" value="F:ATP hydrolysis activity"/>
    <property type="evidence" value="ECO:0007669"/>
    <property type="project" value="InterPro"/>
</dbReference>
<evidence type="ECO:0000256" key="3">
    <source>
        <dbReference type="ARBA" id="ARBA00022475"/>
    </source>
</evidence>
<dbReference type="InterPro" id="IPR003439">
    <property type="entry name" value="ABC_transporter-like_ATP-bd"/>
</dbReference>
<dbReference type="InterPro" id="IPR036640">
    <property type="entry name" value="ABC1_TM_sf"/>
</dbReference>
<keyword evidence="6" id="KW-0547">Nucleotide-binding</keyword>
<evidence type="ECO:0000256" key="5">
    <source>
        <dbReference type="ARBA" id="ARBA00022692"/>
    </source>
</evidence>
<dbReference type="EMBL" id="FMYH01000006">
    <property type="protein sequence ID" value="SDD25564.1"/>
    <property type="molecule type" value="Genomic_DNA"/>
</dbReference>
<protein>
    <submittedName>
        <fullName evidence="15">ATP-binding cassette, subfamily B</fullName>
    </submittedName>
</protein>
<dbReference type="InterPro" id="IPR017871">
    <property type="entry name" value="ABC_transporter-like_CS"/>
</dbReference>
<dbReference type="SUPFAM" id="SSF52540">
    <property type="entry name" value="P-loop containing nucleoside triphosphate hydrolases"/>
    <property type="match status" value="1"/>
</dbReference>
<sequence>MSMSGGGGGGGGMGGGFRSFRQERTVTDHVLAQGTVRRVLVFARPYRRLLTVFLVLIAIDAAIGAATPLIFKAIIDDGITAGRRDLVIWLAGLVAVLALASGGLALAERWLSSRIGEGLIFDLRTAVFDHVQQMPLAFFSRTRTGALVQRLNGDVLGAQQAFTSTLSNVFSNSLTVIFVLAAMMSMSWQLTLLSLVLLPAFIFPARWVGPRLAVITRESYAINADTAQIMTERFNVAGAHLAKTYGRPEDESATFAGAAARVRDIGVKQAMYATIFRVALTTVAAIAVAIVYGVGGVMAISGGLTVGVVVALTAYLARLYGPLTALSNVQVDVMTALVSFERVLEVLDLPPSVVDADDATDLRVDLATHGASLDLSHVTFRYPTAAEVSLASLESVAVLSNDPVADTIVDVTFRVAPGEMVAIVGPSGAGKSTLSQLITRMYDPTSGIVSIAGRDIRHATLESLRSTIGTVPQDSHMFHDSIAGNLRYARPEASDADLEEALRGAHIWDLVASLPSGMDTIVGDRGYRLSGGERQRLAIARLLLKAPAIVILDEATAHLDSESEAAVQRALSSALQGRTSVVIAHRLSTIREADRIVVLDAGHVVAQGTHTELLAAGGLYADLYRTQFAAAAPDDDIDDEVEDSAPVDLSDPSDKVDPLLP</sequence>
<organism evidence="15 16">
    <name type="scientific">Sanguibacter gelidistatuariae</name>
    <dbReference type="NCBI Taxonomy" id="1814289"/>
    <lineage>
        <taxon>Bacteria</taxon>
        <taxon>Bacillati</taxon>
        <taxon>Actinomycetota</taxon>
        <taxon>Actinomycetes</taxon>
        <taxon>Micrococcales</taxon>
        <taxon>Sanguibacteraceae</taxon>
        <taxon>Sanguibacter</taxon>
    </lineage>
</organism>
<dbReference type="InterPro" id="IPR039421">
    <property type="entry name" value="Type_1_exporter"/>
</dbReference>
<evidence type="ECO:0000256" key="4">
    <source>
        <dbReference type="ARBA" id="ARBA00022519"/>
    </source>
</evidence>
<feature type="domain" description="ABC transporter" evidence="13">
    <location>
        <begin position="391"/>
        <end position="626"/>
    </location>
</feature>
<feature type="transmembrane region" description="Helical" evidence="12">
    <location>
        <begin position="86"/>
        <end position="107"/>
    </location>
</feature>
<keyword evidence="16" id="KW-1185">Reference proteome</keyword>
<accession>A0A1G6T9N2</accession>
<dbReference type="SMART" id="SM00382">
    <property type="entry name" value="AAA"/>
    <property type="match status" value="1"/>
</dbReference>
<proteinExistence type="inferred from homology"/>
<evidence type="ECO:0000256" key="7">
    <source>
        <dbReference type="ARBA" id="ARBA00022840"/>
    </source>
</evidence>
<evidence type="ECO:0000256" key="8">
    <source>
        <dbReference type="ARBA" id="ARBA00022989"/>
    </source>
</evidence>
<dbReference type="GO" id="GO:0005524">
    <property type="term" value="F:ATP binding"/>
    <property type="evidence" value="ECO:0007669"/>
    <property type="project" value="UniProtKB-KW"/>
</dbReference>
<dbReference type="Gene3D" id="3.40.50.300">
    <property type="entry name" value="P-loop containing nucleotide triphosphate hydrolases"/>
    <property type="match status" value="1"/>
</dbReference>
<dbReference type="Pfam" id="PF00664">
    <property type="entry name" value="ABC_membrane"/>
    <property type="match status" value="1"/>
</dbReference>
<feature type="compositionally biased region" description="Basic and acidic residues" evidence="11">
    <location>
        <begin position="652"/>
        <end position="661"/>
    </location>
</feature>
<dbReference type="CDD" id="cd18550">
    <property type="entry name" value="ABC_6TM_exporter_like"/>
    <property type="match status" value="1"/>
</dbReference>
<dbReference type="STRING" id="1814289.SAMN05216410_3055"/>
<feature type="transmembrane region" description="Helical" evidence="12">
    <location>
        <begin position="298"/>
        <end position="317"/>
    </location>
</feature>
<comment type="subcellular location">
    <subcellularLocation>
        <location evidence="1">Cell inner membrane</location>
        <topology evidence="1">Multi-pass membrane protein</topology>
    </subcellularLocation>
</comment>
<dbReference type="InterPro" id="IPR003593">
    <property type="entry name" value="AAA+_ATPase"/>
</dbReference>
<dbReference type="GO" id="GO:0005886">
    <property type="term" value="C:plasma membrane"/>
    <property type="evidence" value="ECO:0007669"/>
    <property type="project" value="UniProtKB-SubCell"/>
</dbReference>
<dbReference type="InterPro" id="IPR027417">
    <property type="entry name" value="P-loop_NTPase"/>
</dbReference>
<evidence type="ECO:0000256" key="6">
    <source>
        <dbReference type="ARBA" id="ARBA00022741"/>
    </source>
</evidence>
<keyword evidence="7 15" id="KW-0067">ATP-binding</keyword>
<keyword evidence="4" id="KW-0997">Cell inner membrane</keyword>
<evidence type="ECO:0000313" key="16">
    <source>
        <dbReference type="Proteomes" id="UP000199039"/>
    </source>
</evidence>
<dbReference type="Proteomes" id="UP000199039">
    <property type="component" value="Unassembled WGS sequence"/>
</dbReference>
<dbReference type="AlphaFoldDB" id="A0A1G6T9N2"/>
<name>A0A1G6T9N2_9MICO</name>
<dbReference type="SUPFAM" id="SSF90123">
    <property type="entry name" value="ABC transporter transmembrane region"/>
    <property type="match status" value="1"/>
</dbReference>